<reference evidence="2 3" key="1">
    <citation type="submission" date="2014-03" db="EMBL/GenBank/DDBJ databases">
        <title>Draft genome of the hookworm Oesophagostomum dentatum.</title>
        <authorList>
            <person name="Mitreva M."/>
        </authorList>
    </citation>
    <scope>NUCLEOTIDE SEQUENCE [LARGE SCALE GENOMIC DNA]</scope>
    <source>
        <strain evidence="2 3">OD-Hann</strain>
    </source>
</reference>
<gene>
    <name evidence="2" type="ORF">OESDEN_04904</name>
</gene>
<feature type="non-terminal residue" evidence="2">
    <location>
        <position position="1"/>
    </location>
</feature>
<evidence type="ECO:0000256" key="1">
    <source>
        <dbReference type="SAM" id="MobiDB-lite"/>
    </source>
</evidence>
<dbReference type="AlphaFoldDB" id="A0A0B1TGG6"/>
<name>A0A0B1TGG6_OESDE</name>
<dbReference type="EMBL" id="KN550062">
    <property type="protein sequence ID" value="KHJ95156.1"/>
    <property type="molecule type" value="Genomic_DNA"/>
</dbReference>
<sequence>LYSSENVGDNTRRRTIGYVEKGLDLEDVSDEEDDIQMTKLDKPSIRVVKRVPESNGVSLNESNDDALHSPETVVRLVSKGKNTVNESGPATKAEQSADAAVENVPSDSKPTEDSMHITAPADNVWTKRQEERESQEREKVRLSNYPLFFLNFLFPYSWEEKFFQLSRVSKIMQQAIEQHFPSVSEAASIKIDKDSTRRPADSDFARATLRARRQQGSNDVRQLMYAEDTYQRRAATHAQRPECDTNNRIQSSAKLVQKEQQRLEHKDLADPWSKNARRQIAVRGKYVRNRGRTGVLAPPQIFRRSSATKRSEKGELLGSEEVVSVNISVSK</sequence>
<protein>
    <submittedName>
        <fullName evidence="2">Uncharacterized protein</fullName>
    </submittedName>
</protein>
<keyword evidence="3" id="KW-1185">Reference proteome</keyword>
<accession>A0A0B1TGG6</accession>
<evidence type="ECO:0000313" key="2">
    <source>
        <dbReference type="EMBL" id="KHJ95156.1"/>
    </source>
</evidence>
<dbReference type="Proteomes" id="UP000053660">
    <property type="component" value="Unassembled WGS sequence"/>
</dbReference>
<organism evidence="2 3">
    <name type="scientific">Oesophagostomum dentatum</name>
    <name type="common">Nodular worm</name>
    <dbReference type="NCBI Taxonomy" id="61180"/>
    <lineage>
        <taxon>Eukaryota</taxon>
        <taxon>Metazoa</taxon>
        <taxon>Ecdysozoa</taxon>
        <taxon>Nematoda</taxon>
        <taxon>Chromadorea</taxon>
        <taxon>Rhabditida</taxon>
        <taxon>Rhabditina</taxon>
        <taxon>Rhabditomorpha</taxon>
        <taxon>Strongyloidea</taxon>
        <taxon>Strongylidae</taxon>
        <taxon>Oesophagostomum</taxon>
    </lineage>
</organism>
<proteinExistence type="predicted"/>
<evidence type="ECO:0000313" key="3">
    <source>
        <dbReference type="Proteomes" id="UP000053660"/>
    </source>
</evidence>
<feature type="region of interest" description="Disordered" evidence="1">
    <location>
        <begin position="81"/>
        <end position="132"/>
    </location>
</feature>
<dbReference type="OrthoDB" id="1939715at2759"/>